<protein>
    <recommendedName>
        <fullName evidence="3">F-box domain-containing protein</fullName>
    </recommendedName>
</protein>
<dbReference type="Proteomes" id="UP001497516">
    <property type="component" value="Chromosome 2"/>
</dbReference>
<dbReference type="AlphaFoldDB" id="A0AAV2DCP2"/>
<gene>
    <name evidence="1" type="ORF">LTRI10_LOCUS13393</name>
</gene>
<evidence type="ECO:0008006" key="3">
    <source>
        <dbReference type="Google" id="ProtNLM"/>
    </source>
</evidence>
<dbReference type="PANTHER" id="PTHR35546:SF128">
    <property type="entry name" value="F-BOX ASSOCIATED DOMAIN-CONTAINING PROTEIN"/>
    <property type="match status" value="1"/>
</dbReference>
<name>A0AAV2DCP2_9ROSI</name>
<evidence type="ECO:0000313" key="2">
    <source>
        <dbReference type="Proteomes" id="UP001497516"/>
    </source>
</evidence>
<dbReference type="InterPro" id="IPR036047">
    <property type="entry name" value="F-box-like_dom_sf"/>
</dbReference>
<dbReference type="Gene3D" id="1.20.1280.50">
    <property type="match status" value="1"/>
</dbReference>
<keyword evidence="2" id="KW-1185">Reference proteome</keyword>
<dbReference type="EMBL" id="OZ034815">
    <property type="protein sequence ID" value="CAL1371320.1"/>
    <property type="molecule type" value="Genomic_DNA"/>
</dbReference>
<accession>A0AAV2DCP2</accession>
<sequence length="449" mass="51919">MATQVYHRKRKPITSTSSPFSKLDVDLLLEVLIRLPDPRSAVRCKPVCKLWNSLIPAPYFVPRFLSRHPISVAGEPKPPPLTPSELRELILSFLPLPSHIESKFAVLDSAKDLLLLGFPQGKIGDQLHTTYLVCNPFTKQWVALPLAPKESARCSSIVKLVCQPCSNPPAPDFVRDGEALFPCHFGYRRFRVVRMYKLWKSADTMPVEVFCSRSGRWTKLVLPVHEDLRCCIDHGRKRVLSLNDKLYWLNSRGRVAKLDPFCLDHTTLPTLIHCPDPTYQSDYHWDDYYGPWASNGCVHVIHRQSRWFDWQRLSVWRVEQHKGRTDWKRLHEVVCVENLRCIGASCETEALGWRLDGVIGLHPERSEIVFMRCCHPRSKSFANLSCDFEKMELEFLGYQDKKSEGSAYHQDEELLQQPKVIFWPSTIPDYERLRSAYNGSYDCWLPPSN</sequence>
<reference evidence="1 2" key="1">
    <citation type="submission" date="2024-04" db="EMBL/GenBank/DDBJ databases">
        <authorList>
            <person name="Fracassetti M."/>
        </authorList>
    </citation>
    <scope>NUCLEOTIDE SEQUENCE [LARGE SCALE GENOMIC DNA]</scope>
</reference>
<dbReference type="SUPFAM" id="SSF81383">
    <property type="entry name" value="F-box domain"/>
    <property type="match status" value="1"/>
</dbReference>
<organism evidence="1 2">
    <name type="scientific">Linum trigynum</name>
    <dbReference type="NCBI Taxonomy" id="586398"/>
    <lineage>
        <taxon>Eukaryota</taxon>
        <taxon>Viridiplantae</taxon>
        <taxon>Streptophyta</taxon>
        <taxon>Embryophyta</taxon>
        <taxon>Tracheophyta</taxon>
        <taxon>Spermatophyta</taxon>
        <taxon>Magnoliopsida</taxon>
        <taxon>eudicotyledons</taxon>
        <taxon>Gunneridae</taxon>
        <taxon>Pentapetalae</taxon>
        <taxon>rosids</taxon>
        <taxon>fabids</taxon>
        <taxon>Malpighiales</taxon>
        <taxon>Linaceae</taxon>
        <taxon>Linum</taxon>
    </lineage>
</organism>
<dbReference type="PANTHER" id="PTHR35546">
    <property type="entry name" value="F-BOX PROTEIN INTERACTION DOMAIN PROTEIN-RELATED"/>
    <property type="match status" value="1"/>
</dbReference>
<dbReference type="InterPro" id="IPR055290">
    <property type="entry name" value="At3g26010-like"/>
</dbReference>
<evidence type="ECO:0000313" key="1">
    <source>
        <dbReference type="EMBL" id="CAL1371320.1"/>
    </source>
</evidence>
<proteinExistence type="predicted"/>